<dbReference type="GO" id="GO:0004888">
    <property type="term" value="F:transmembrane signaling receptor activity"/>
    <property type="evidence" value="ECO:0007669"/>
    <property type="project" value="TreeGrafter"/>
</dbReference>
<feature type="domain" description="HAMP" evidence="14">
    <location>
        <begin position="210"/>
        <end position="262"/>
    </location>
</feature>
<evidence type="ECO:0000256" key="6">
    <source>
        <dbReference type="ARBA" id="ARBA00022989"/>
    </source>
</evidence>
<feature type="domain" description="Methyl-accepting transducer" evidence="13">
    <location>
        <begin position="267"/>
        <end position="496"/>
    </location>
</feature>
<dbReference type="EMBL" id="CP012748">
    <property type="protein sequence ID" value="ALL70565.1"/>
    <property type="molecule type" value="Genomic_DNA"/>
</dbReference>
<dbReference type="RefSeq" id="WP_063791922.1">
    <property type="nucleotide sequence ID" value="NZ_CP012748.1"/>
</dbReference>
<dbReference type="InterPro" id="IPR051310">
    <property type="entry name" value="MCP_chemotaxis"/>
</dbReference>
<keyword evidence="8 10" id="KW-0807">Transducer</keyword>
<evidence type="ECO:0000256" key="1">
    <source>
        <dbReference type="ARBA" id="ARBA00004651"/>
    </source>
</evidence>
<feature type="transmembrane region" description="Helical" evidence="12">
    <location>
        <begin position="12"/>
        <end position="31"/>
    </location>
</feature>
<keyword evidence="15" id="KW-0675">Receptor</keyword>
<dbReference type="PROSITE" id="PS50111">
    <property type="entry name" value="CHEMOTAXIS_TRANSDUC_2"/>
    <property type="match status" value="1"/>
</dbReference>
<geneLocation type="plasmid" evidence="16"/>
<comment type="similarity">
    <text evidence="9">Belongs to the methyl-accepting chemotaxis (MCP) protein family.</text>
</comment>
<dbReference type="Proteomes" id="UP000019146">
    <property type="component" value="Plasmid unnamed"/>
</dbReference>
<dbReference type="SMART" id="SM00283">
    <property type="entry name" value="MA"/>
    <property type="match status" value="1"/>
</dbReference>
<dbReference type="GO" id="GO:0006935">
    <property type="term" value="P:chemotaxis"/>
    <property type="evidence" value="ECO:0007669"/>
    <property type="project" value="UniProtKB-KW"/>
</dbReference>
<dbReference type="InterPro" id="IPR003660">
    <property type="entry name" value="HAMP_dom"/>
</dbReference>
<dbReference type="GO" id="GO:0005886">
    <property type="term" value="C:plasma membrane"/>
    <property type="evidence" value="ECO:0007669"/>
    <property type="project" value="UniProtKB-SubCell"/>
</dbReference>
<keyword evidence="4" id="KW-0145">Chemotaxis</keyword>
<sequence>MRQLFSTVRAKIILVLTTGMVVTVLVGVFGLHGMSDLSGSLQDTYNGNVVPIVQVAKVRNGMQNVRLLLWRMQAQHSGEFIPKVRDMQAQTKSDWNEYYGSGGISSPAERAIADKANALIPQFQSAVEKELQLIERGDFGAAGDFQVGAVAPVGDTLSELITRDFDVNATQARDTVSAGQVRFRQLTWTGLVTIAVGILLSFGAAIFLIRVVTHPLVKTVQIAGDISQGRLDGQIVVDAAGEFGSLLEAMKTMSEKLATTVRGIHNSSESVTVAAGQIAAGNLDLSARTEEQASSLEETAASMTELTETVRQNAENARQANSLARNARDMTDAGSDAVVTMVTTISEISADSAKIADITGMIEGIAFQTNILALNAAVEAARAGEQGRGFAVVAGEVRALAQRASSAAKEIKDLIEASSAKVQRGAVQANTVSDNMGQVSRAIGRMSDIVGEIAAASDEQSKGIAQVHQAITQIDEVTQQNAALVEQSAAAAQSLQEQAARMKEDVGFFRVAGDAAPSTSRAQPSRAVTKAVVPLKPKATVAVAASAPRAAVGGNPDRESF</sequence>
<keyword evidence="15" id="KW-0614">Plasmid</keyword>
<evidence type="ECO:0000256" key="7">
    <source>
        <dbReference type="ARBA" id="ARBA00023136"/>
    </source>
</evidence>
<reference evidence="15 16" key="1">
    <citation type="journal article" date="2014" name="Genome Announc.">
        <title>Draft Genome Sequence of the Haloacid-Degrading Burkholderia caribensis Strain MBA4.</title>
        <authorList>
            <person name="Pan Y."/>
            <person name="Kong K.F."/>
            <person name="Tsang J.S."/>
        </authorList>
    </citation>
    <scope>NUCLEOTIDE SEQUENCE [LARGE SCALE GENOMIC DNA]</scope>
    <source>
        <strain evidence="15 16">MBA4</strain>
        <plasmid evidence="16">Plasmid</plasmid>
    </source>
</reference>
<dbReference type="SMART" id="SM00304">
    <property type="entry name" value="HAMP"/>
    <property type="match status" value="1"/>
</dbReference>
<feature type="coiled-coil region" evidence="11">
    <location>
        <begin position="467"/>
        <end position="505"/>
    </location>
</feature>
<dbReference type="FunFam" id="1.10.287.950:FF:000001">
    <property type="entry name" value="Methyl-accepting chemotaxis sensory transducer"/>
    <property type="match status" value="1"/>
</dbReference>
<evidence type="ECO:0000259" key="14">
    <source>
        <dbReference type="PROSITE" id="PS50885"/>
    </source>
</evidence>
<feature type="transmembrane region" description="Helical" evidence="12">
    <location>
        <begin position="186"/>
        <end position="209"/>
    </location>
</feature>
<dbReference type="SUPFAM" id="SSF58104">
    <property type="entry name" value="Methyl-accepting chemotaxis protein (MCP) signaling domain"/>
    <property type="match status" value="1"/>
</dbReference>
<evidence type="ECO:0000256" key="4">
    <source>
        <dbReference type="ARBA" id="ARBA00022500"/>
    </source>
</evidence>
<evidence type="ECO:0000259" key="13">
    <source>
        <dbReference type="PROSITE" id="PS50111"/>
    </source>
</evidence>
<dbReference type="CDD" id="cd06225">
    <property type="entry name" value="HAMP"/>
    <property type="match status" value="1"/>
</dbReference>
<evidence type="ECO:0000256" key="11">
    <source>
        <dbReference type="SAM" id="Coils"/>
    </source>
</evidence>
<evidence type="ECO:0000256" key="2">
    <source>
        <dbReference type="ARBA" id="ARBA00022475"/>
    </source>
</evidence>
<name>A0A0N7JVZ2_9BURK</name>
<evidence type="ECO:0000256" key="8">
    <source>
        <dbReference type="ARBA" id="ARBA00023224"/>
    </source>
</evidence>
<keyword evidence="6 12" id="KW-1133">Transmembrane helix</keyword>
<dbReference type="PANTHER" id="PTHR43531:SF14">
    <property type="entry name" value="METHYL-ACCEPTING CHEMOTAXIS PROTEIN I-RELATED"/>
    <property type="match status" value="1"/>
</dbReference>
<dbReference type="CDD" id="cd11386">
    <property type="entry name" value="MCP_signal"/>
    <property type="match status" value="1"/>
</dbReference>
<organism evidence="15 16">
    <name type="scientific">Paraburkholderia caribensis MBA4</name>
    <dbReference type="NCBI Taxonomy" id="1323664"/>
    <lineage>
        <taxon>Bacteria</taxon>
        <taxon>Pseudomonadati</taxon>
        <taxon>Pseudomonadota</taxon>
        <taxon>Betaproteobacteria</taxon>
        <taxon>Burkholderiales</taxon>
        <taxon>Burkholderiaceae</taxon>
        <taxon>Paraburkholderia</taxon>
    </lineage>
</organism>
<dbReference type="PROSITE" id="PS50885">
    <property type="entry name" value="HAMP"/>
    <property type="match status" value="1"/>
</dbReference>
<keyword evidence="3" id="KW-0488">Methylation</keyword>
<dbReference type="GeneID" id="69974021"/>
<dbReference type="KEGG" id="bcai:K788_0008537"/>
<evidence type="ECO:0000256" key="5">
    <source>
        <dbReference type="ARBA" id="ARBA00022692"/>
    </source>
</evidence>
<evidence type="ECO:0000256" key="9">
    <source>
        <dbReference type="ARBA" id="ARBA00029447"/>
    </source>
</evidence>
<dbReference type="Pfam" id="PF00672">
    <property type="entry name" value="HAMP"/>
    <property type="match status" value="1"/>
</dbReference>
<keyword evidence="7 12" id="KW-0472">Membrane</keyword>
<dbReference type="Gene3D" id="1.10.287.950">
    <property type="entry name" value="Methyl-accepting chemotaxis protein"/>
    <property type="match status" value="1"/>
</dbReference>
<dbReference type="InterPro" id="IPR004089">
    <property type="entry name" value="MCPsignal_dom"/>
</dbReference>
<proteinExistence type="inferred from homology"/>
<keyword evidence="5 12" id="KW-0812">Transmembrane</keyword>
<keyword evidence="11" id="KW-0175">Coiled coil</keyword>
<dbReference type="Pfam" id="PF00015">
    <property type="entry name" value="MCPsignal"/>
    <property type="match status" value="1"/>
</dbReference>
<keyword evidence="2" id="KW-1003">Cell membrane</keyword>
<evidence type="ECO:0000313" key="16">
    <source>
        <dbReference type="Proteomes" id="UP000019146"/>
    </source>
</evidence>
<dbReference type="GO" id="GO:0007165">
    <property type="term" value="P:signal transduction"/>
    <property type="evidence" value="ECO:0007669"/>
    <property type="project" value="UniProtKB-KW"/>
</dbReference>
<dbReference type="InterPro" id="IPR003122">
    <property type="entry name" value="Tar_rcpt_lig-bd"/>
</dbReference>
<comment type="subcellular location">
    <subcellularLocation>
        <location evidence="1">Cell membrane</location>
        <topology evidence="1">Multi-pass membrane protein</topology>
    </subcellularLocation>
</comment>
<dbReference type="Pfam" id="PF02203">
    <property type="entry name" value="TarH"/>
    <property type="match status" value="1"/>
</dbReference>
<evidence type="ECO:0000256" key="3">
    <source>
        <dbReference type="ARBA" id="ARBA00022481"/>
    </source>
</evidence>
<dbReference type="PANTHER" id="PTHR43531">
    <property type="entry name" value="PROTEIN ICFG"/>
    <property type="match status" value="1"/>
</dbReference>
<accession>A0A0N7JVZ2</accession>
<evidence type="ECO:0000256" key="12">
    <source>
        <dbReference type="SAM" id="Phobius"/>
    </source>
</evidence>
<evidence type="ECO:0000256" key="10">
    <source>
        <dbReference type="PROSITE-ProRule" id="PRU00284"/>
    </source>
</evidence>
<dbReference type="AlphaFoldDB" id="A0A0N7JVZ2"/>
<protein>
    <submittedName>
        <fullName evidence="15">Methyl-accepting chemotaxis protein I serine chemoreceptor protein</fullName>
    </submittedName>
</protein>
<evidence type="ECO:0000313" key="15">
    <source>
        <dbReference type="EMBL" id="ALL70565.1"/>
    </source>
</evidence>
<gene>
    <name evidence="15" type="ORF">K788_0008537</name>
</gene>